<dbReference type="PANTHER" id="PTHR17630">
    <property type="entry name" value="DIENELACTONE HYDROLASE"/>
    <property type="match status" value="1"/>
</dbReference>
<dbReference type="InterPro" id="IPR002925">
    <property type="entry name" value="Dienelactn_hydro"/>
</dbReference>
<feature type="domain" description="Dienelactone hydrolase" evidence="1">
    <location>
        <begin position="7"/>
        <end position="258"/>
    </location>
</feature>
<dbReference type="EMBL" id="JALJOR010000006">
    <property type="protein sequence ID" value="KAK9815910.1"/>
    <property type="molecule type" value="Genomic_DNA"/>
</dbReference>
<dbReference type="AlphaFoldDB" id="A0AAW1Q1A2"/>
<dbReference type="InterPro" id="IPR029058">
    <property type="entry name" value="AB_hydrolase_fold"/>
</dbReference>
<dbReference type="GO" id="GO:0016787">
    <property type="term" value="F:hydrolase activity"/>
    <property type="evidence" value="ECO:0007669"/>
    <property type="project" value="InterPro"/>
</dbReference>
<sequence>MTKIGGVDAYVAKPKPGRNNNGCGVLLLHDAFGYNLPNTQLVADAMAEVGDFLVVVPDLFDGKPLHPSLLERMLPLMGYGQSKPTSWFQSLQQSLYKAVLLAQLSYYFVPFLITQGRCSGKMPLIDAVLTDMNAQHGIKKVAAIGFCYGGSGCLALGKLPDKIEAFAVAHGEVHVPADIEPLKKPGLFLSADDDWSFPKSAFEEAKAILGKRPDASNYEMKYYPGTFHGFAIRGDDKDEVVKEAKDDAIQTAISFFRKH</sequence>
<reference evidence="2 3" key="1">
    <citation type="journal article" date="2024" name="Nat. Commun.">
        <title>Phylogenomics reveals the evolutionary origins of lichenization in chlorophyte algae.</title>
        <authorList>
            <person name="Puginier C."/>
            <person name="Libourel C."/>
            <person name="Otte J."/>
            <person name="Skaloud P."/>
            <person name="Haon M."/>
            <person name="Grisel S."/>
            <person name="Petersen M."/>
            <person name="Berrin J.G."/>
            <person name="Delaux P.M."/>
            <person name="Dal Grande F."/>
            <person name="Keller J."/>
        </authorList>
    </citation>
    <scope>NUCLEOTIDE SEQUENCE [LARGE SCALE GENOMIC DNA]</scope>
    <source>
        <strain evidence="2 3">SAG 2043</strain>
    </source>
</reference>
<evidence type="ECO:0000259" key="1">
    <source>
        <dbReference type="Pfam" id="PF01738"/>
    </source>
</evidence>
<accession>A0AAW1Q1A2</accession>
<keyword evidence="3" id="KW-1185">Reference proteome</keyword>
<dbReference type="Proteomes" id="UP001489004">
    <property type="component" value="Unassembled WGS sequence"/>
</dbReference>
<protein>
    <recommendedName>
        <fullName evidence="1">Dienelactone hydrolase domain-containing protein</fullName>
    </recommendedName>
</protein>
<evidence type="ECO:0000313" key="3">
    <source>
        <dbReference type="Proteomes" id="UP001489004"/>
    </source>
</evidence>
<organism evidence="2 3">
    <name type="scientific">[Myrmecia] bisecta</name>
    <dbReference type="NCBI Taxonomy" id="41462"/>
    <lineage>
        <taxon>Eukaryota</taxon>
        <taxon>Viridiplantae</taxon>
        <taxon>Chlorophyta</taxon>
        <taxon>core chlorophytes</taxon>
        <taxon>Trebouxiophyceae</taxon>
        <taxon>Trebouxiales</taxon>
        <taxon>Trebouxiaceae</taxon>
        <taxon>Myrmecia</taxon>
    </lineage>
</organism>
<dbReference type="PANTHER" id="PTHR17630:SF44">
    <property type="entry name" value="PROTEIN AIM2"/>
    <property type="match status" value="1"/>
</dbReference>
<comment type="caution">
    <text evidence="2">The sequence shown here is derived from an EMBL/GenBank/DDBJ whole genome shotgun (WGS) entry which is preliminary data.</text>
</comment>
<dbReference type="SUPFAM" id="SSF53474">
    <property type="entry name" value="alpha/beta-Hydrolases"/>
    <property type="match status" value="1"/>
</dbReference>
<dbReference type="Gene3D" id="3.40.50.1820">
    <property type="entry name" value="alpha/beta hydrolase"/>
    <property type="match status" value="1"/>
</dbReference>
<evidence type="ECO:0000313" key="2">
    <source>
        <dbReference type="EMBL" id="KAK9815910.1"/>
    </source>
</evidence>
<proteinExistence type="predicted"/>
<name>A0AAW1Q1A2_9CHLO</name>
<gene>
    <name evidence="2" type="ORF">WJX72_011803</name>
</gene>
<dbReference type="Pfam" id="PF01738">
    <property type="entry name" value="DLH"/>
    <property type="match status" value="1"/>
</dbReference>